<dbReference type="InParanoid" id="K3XQ74"/>
<evidence type="ECO:0000313" key="6">
    <source>
        <dbReference type="Proteomes" id="UP000004995"/>
    </source>
</evidence>
<dbReference type="InterPro" id="IPR004140">
    <property type="entry name" value="Exo70"/>
</dbReference>
<evidence type="ECO:0000313" key="5">
    <source>
        <dbReference type="EnsemblPlants" id="KQL08363"/>
    </source>
</evidence>
<dbReference type="Pfam" id="PF03081">
    <property type="entry name" value="Exo70_C"/>
    <property type="match status" value="1"/>
</dbReference>
<reference evidence="6" key="1">
    <citation type="journal article" date="2012" name="Nat. Biotechnol.">
        <title>Reference genome sequence of the model plant Setaria.</title>
        <authorList>
            <person name="Bennetzen J.L."/>
            <person name="Schmutz J."/>
            <person name="Wang H."/>
            <person name="Percifield R."/>
            <person name="Hawkins J."/>
            <person name="Pontaroli A.C."/>
            <person name="Estep M."/>
            <person name="Feng L."/>
            <person name="Vaughn J.N."/>
            <person name="Grimwood J."/>
            <person name="Jenkins J."/>
            <person name="Barry K."/>
            <person name="Lindquist E."/>
            <person name="Hellsten U."/>
            <person name="Deshpande S."/>
            <person name="Wang X."/>
            <person name="Wu X."/>
            <person name="Mitros T."/>
            <person name="Triplett J."/>
            <person name="Yang X."/>
            <person name="Ye C.Y."/>
            <person name="Mauro-Herrera M."/>
            <person name="Wang L."/>
            <person name="Li P."/>
            <person name="Sharma M."/>
            <person name="Sharma R."/>
            <person name="Ronald P.C."/>
            <person name="Panaud O."/>
            <person name="Kellogg E.A."/>
            <person name="Brutnell T.P."/>
            <person name="Doust A.N."/>
            <person name="Tuskan G.A."/>
            <person name="Rokhsar D."/>
            <person name="Devos K.M."/>
        </authorList>
    </citation>
    <scope>NUCLEOTIDE SEQUENCE [LARGE SCALE GENOMIC DNA]</scope>
    <source>
        <strain evidence="6">cv. Yugu1</strain>
    </source>
</reference>
<dbReference type="InterPro" id="IPR016159">
    <property type="entry name" value="Cullin_repeat-like_dom_sf"/>
</dbReference>
<keyword evidence="6" id="KW-1185">Reference proteome</keyword>
<keyword evidence="2 3" id="KW-0813">Transport</keyword>
<comment type="function">
    <text evidence="3">Component of the exocyst complex.</text>
</comment>
<dbReference type="PANTHER" id="PTHR12542">
    <property type="entry name" value="EXOCYST COMPLEX PROTEIN EXO70"/>
    <property type="match status" value="1"/>
</dbReference>
<dbReference type="GO" id="GO:0000145">
    <property type="term" value="C:exocyst"/>
    <property type="evidence" value="ECO:0000318"/>
    <property type="project" value="GO_Central"/>
</dbReference>
<proteinExistence type="inferred from homology"/>
<dbReference type="OMA" id="WLHELRY"/>
<dbReference type="SUPFAM" id="SSF74788">
    <property type="entry name" value="Cullin repeat-like"/>
    <property type="match status" value="1"/>
</dbReference>
<dbReference type="eggNOG" id="KOG2344">
    <property type="taxonomic scope" value="Eukaryota"/>
</dbReference>
<dbReference type="GO" id="GO:0005546">
    <property type="term" value="F:phosphatidylinositol-4,5-bisphosphate binding"/>
    <property type="evidence" value="ECO:0007669"/>
    <property type="project" value="InterPro"/>
</dbReference>
<dbReference type="EMBL" id="AGNK02003437">
    <property type="status" value="NOT_ANNOTATED_CDS"/>
    <property type="molecule type" value="Genomic_DNA"/>
</dbReference>
<dbReference type="GO" id="GO:0015031">
    <property type="term" value="P:protein transport"/>
    <property type="evidence" value="ECO:0007669"/>
    <property type="project" value="UniProtKB-KW"/>
</dbReference>
<dbReference type="Gene3D" id="1.20.1280.170">
    <property type="entry name" value="Exocyst complex component Exo70"/>
    <property type="match status" value="1"/>
</dbReference>
<accession>K3XQ74</accession>
<dbReference type="AlphaFoldDB" id="K3XQ74"/>
<dbReference type="InterPro" id="IPR046364">
    <property type="entry name" value="Exo70_C"/>
</dbReference>
<evidence type="ECO:0000256" key="1">
    <source>
        <dbReference type="ARBA" id="ARBA00006756"/>
    </source>
</evidence>
<feature type="domain" description="Exocyst complex subunit Exo70 C-terminal" evidence="4">
    <location>
        <begin position="433"/>
        <end position="730"/>
    </location>
</feature>
<dbReference type="Gramene" id="KQL08363">
    <property type="protein sequence ID" value="KQL08363"/>
    <property type="gene ID" value="SETIT_004054mg"/>
</dbReference>
<sequence length="752" mass="84347">LLAGHWSYLLVLTTLKETSSPSSLYHSLVNKNVTSKIVKWNKEKRPASNINISSAALLMMKNRIYPGDMVAATEHRTMQLLQAVLEPEASGEEEKVHLVLSMEDGHKLQQALQLVPPHRKIVLVHIHRPAMMIPVPTMGGTVHASILKDNIVKGYRDEQRDQALLALKGYKEICTRAEIQAETLMIENDNVSAGLLGLIAEHKITTLIIIGIGKSWVNRSKRNLAAALQRGADSSCNILFMHKGRLISDGSVFDFETKGTPSYISSRLLSSCSSNSSPSPYIWDSRSTPSSILWDSRSTPDSLDPSQLDDPSLEIASSIFGDSKLIVILGHESINTFRELTGHLNLVEYSHELHQAFQSKYSEITSRCQFIGGIDSVLGADSENCGEEYWKTIKAWPAAFEHIVRVLNTVLELFKQDSLKCNGLTPGEILISAKELINRFLDVALAVTEVRKSPEKLFCTLYMCRAIVDSTPSLKKLFPADFVSRVDSVHTVLNDSARGILREFKVLIQNYSSQKVAQDGGILLITGYVMKYIRLLINHAGSLDTILDYGQSSDLFFSKGNNDLLLFKGISLTGHLVCGLIGDLNNVIEQKSRLYASEGLRCLFLMNNANFIIQEVEHSDIQLIVGSEWLRQRRDDFDMYMRDYMSSTWERVTSYLTIASPPHKRIRPSLLGIIHTNTRHFQRFVSAVKETCNSQMNWRVPCPILRSKLRDNISEHINRAYKAYLEVLKQSSMAGFARDLKSEVSVSELFEG</sequence>
<dbReference type="STRING" id="4555.K3XQ74"/>
<keyword evidence="3" id="KW-0268">Exocytosis</keyword>
<evidence type="ECO:0000256" key="2">
    <source>
        <dbReference type="ARBA" id="ARBA00022448"/>
    </source>
</evidence>
<evidence type="ECO:0000256" key="3">
    <source>
        <dbReference type="RuleBase" id="RU365026"/>
    </source>
</evidence>
<dbReference type="SUPFAM" id="SSF52402">
    <property type="entry name" value="Adenine nucleotide alpha hydrolases-like"/>
    <property type="match status" value="1"/>
</dbReference>
<dbReference type="GO" id="GO:0006887">
    <property type="term" value="P:exocytosis"/>
    <property type="evidence" value="ECO:0000318"/>
    <property type="project" value="GO_Central"/>
</dbReference>
<keyword evidence="3" id="KW-0653">Protein transport</keyword>
<organism evidence="5 6">
    <name type="scientific">Setaria italica</name>
    <name type="common">Foxtail millet</name>
    <name type="synonym">Panicum italicum</name>
    <dbReference type="NCBI Taxonomy" id="4555"/>
    <lineage>
        <taxon>Eukaryota</taxon>
        <taxon>Viridiplantae</taxon>
        <taxon>Streptophyta</taxon>
        <taxon>Embryophyta</taxon>
        <taxon>Tracheophyta</taxon>
        <taxon>Spermatophyta</taxon>
        <taxon>Magnoliopsida</taxon>
        <taxon>Liliopsida</taxon>
        <taxon>Poales</taxon>
        <taxon>Poaceae</taxon>
        <taxon>PACMAD clade</taxon>
        <taxon>Panicoideae</taxon>
        <taxon>Panicodae</taxon>
        <taxon>Paniceae</taxon>
        <taxon>Cenchrinae</taxon>
        <taxon>Setaria</taxon>
    </lineage>
</organism>
<evidence type="ECO:0000259" key="4">
    <source>
        <dbReference type="Pfam" id="PF03081"/>
    </source>
</evidence>
<dbReference type="HOGENOM" id="CLU_394521_0_0_1"/>
<protein>
    <recommendedName>
        <fullName evidence="3">Exocyst subunit Exo70 family protein</fullName>
    </recommendedName>
</protein>
<dbReference type="EnsemblPlants" id="KQL08363">
    <property type="protein sequence ID" value="KQL08363"/>
    <property type="gene ID" value="SETIT_004054mg"/>
</dbReference>
<dbReference type="Proteomes" id="UP000004995">
    <property type="component" value="Unassembled WGS sequence"/>
</dbReference>
<name>K3XQ74_SETIT</name>
<comment type="similarity">
    <text evidence="1 3">Belongs to the EXO70 family.</text>
</comment>
<dbReference type="PANTHER" id="PTHR12542:SF94">
    <property type="entry name" value="EXOCYST SUBUNIT EXO70 FAMILY PROTEIN"/>
    <property type="match status" value="1"/>
</dbReference>
<reference evidence="5" key="2">
    <citation type="submission" date="2018-08" db="UniProtKB">
        <authorList>
            <consortium name="EnsemblPlants"/>
        </authorList>
    </citation>
    <scope>IDENTIFICATION</scope>
    <source>
        <strain evidence="5">Yugu1</strain>
    </source>
</reference>